<dbReference type="AlphaFoldDB" id="A0A6P2UJH0"/>
<evidence type="ECO:0000313" key="2">
    <source>
        <dbReference type="EMBL" id="VWC75124.1"/>
    </source>
</evidence>
<evidence type="ECO:0000256" key="1">
    <source>
        <dbReference type="PROSITE-ProRule" id="PRU00339"/>
    </source>
</evidence>
<dbReference type="PROSITE" id="PS50005">
    <property type="entry name" value="TPR"/>
    <property type="match status" value="1"/>
</dbReference>
<name>A0A6P2UJH0_BURL3</name>
<accession>A0A6P2UJH0</accession>
<proteinExistence type="predicted"/>
<gene>
    <name evidence="2" type="primary">ycf3</name>
    <name evidence="2" type="ORF">BLA18109_02833</name>
</gene>
<dbReference type="InterPro" id="IPR011990">
    <property type="entry name" value="TPR-like_helical_dom_sf"/>
</dbReference>
<dbReference type="Proteomes" id="UP000494260">
    <property type="component" value="Unassembled WGS sequence"/>
</dbReference>
<evidence type="ECO:0000313" key="3">
    <source>
        <dbReference type="Proteomes" id="UP000494260"/>
    </source>
</evidence>
<dbReference type="SUPFAM" id="SSF56059">
    <property type="entry name" value="Glutathione synthetase ATP-binding domain-like"/>
    <property type="match status" value="1"/>
</dbReference>
<dbReference type="SMART" id="SM00028">
    <property type="entry name" value="TPR"/>
    <property type="match status" value="2"/>
</dbReference>
<dbReference type="SUPFAM" id="SSF48452">
    <property type="entry name" value="TPR-like"/>
    <property type="match status" value="1"/>
</dbReference>
<reference evidence="2 3" key="1">
    <citation type="submission" date="2019-09" db="EMBL/GenBank/DDBJ databases">
        <authorList>
            <person name="Depoorter E."/>
        </authorList>
    </citation>
    <scope>NUCLEOTIDE SEQUENCE [LARGE SCALE GENOMIC DNA]</scope>
    <source>
        <strain evidence="2">R-18109</strain>
    </source>
</reference>
<sequence>MNRATARSGTPESPPFADLPIRLEPLARALDAAPLDVALHARMRDALHVAGDHDGFTAHQLAVAALDALDGTPPATRALALYNLATVYAMKGRHDDAVRWYQHTLAVNPALASAHQNLAALYATLGRATEACAHREQAYRLQRVFVEPALEGDGDGDTRRLLIVGVGGGTGNVPLDALLPFRTTTRIKYAIDYAADAEDAQLPPHDLVFNAIGDPDIAAPLAARLARFASRSAVPVLNPPGAIAHTHRDRIAARLAALPDVLVPPCVRIEDPRATFDSLLRRLDREGVAFSLLLRPAGAHGGDGVTRHTAPDTLAAALARLDGPAYATAYRDTRSPDGHFRKYRAIFVDRVPYPYHLAISSHWLVHYFSADMTSAQWKLDEERRFLDDPRAALGDTALRALAAIGRQLDLDYGGVDFALADDGRVVVFEANATMLVHREAADGPLAHKNPYIERIAHAFARMLDARRGTSPSRPTHAQP</sequence>
<feature type="repeat" description="TPR" evidence="1">
    <location>
        <begin position="78"/>
        <end position="111"/>
    </location>
</feature>
<organism evidence="2 3">
    <name type="scientific">Burkholderia lata (strain ATCC 17760 / DSM 23089 / LMG 22485 / NCIMB 9086 / R18194 / 383)</name>
    <dbReference type="NCBI Taxonomy" id="482957"/>
    <lineage>
        <taxon>Bacteria</taxon>
        <taxon>Pseudomonadati</taxon>
        <taxon>Pseudomonadota</taxon>
        <taxon>Betaproteobacteria</taxon>
        <taxon>Burkholderiales</taxon>
        <taxon>Burkholderiaceae</taxon>
        <taxon>Burkholderia</taxon>
        <taxon>Burkholderia cepacia complex</taxon>
    </lineage>
</organism>
<keyword evidence="1" id="KW-0802">TPR repeat</keyword>
<dbReference type="EMBL" id="CABVQH010000008">
    <property type="protein sequence ID" value="VWC75124.1"/>
    <property type="molecule type" value="Genomic_DNA"/>
</dbReference>
<dbReference type="RefSeq" id="WP_174951065.1">
    <property type="nucleotide sequence ID" value="NZ_CABVQH010000008.1"/>
</dbReference>
<dbReference type="Gene3D" id="1.25.40.10">
    <property type="entry name" value="Tetratricopeptide repeat domain"/>
    <property type="match status" value="1"/>
</dbReference>
<dbReference type="InterPro" id="IPR019734">
    <property type="entry name" value="TPR_rpt"/>
</dbReference>
<protein>
    <submittedName>
        <fullName evidence="2">Photosystem I assembly protein Ycf3</fullName>
    </submittedName>
</protein>